<sequence length="388" mass="42728">MKGSIRERSAGHWAIILDQRDPATGSRKRKWHSFKGTKRQAQIECARLISAMKDGSYIEPSKLTVAQFLDRWLDHVKSQVTPKSHERYSGLVKKNIVPALGATILTKLRPVHIGEAYSAALKDGRKDGRSGGLAPRTVGHMHRVLKQALSQAVKWELLARNPADAVDPPKVEWKPVATYDLSDTAQILKAIRGKPIFMPALLAVMCGLRRGEICALRWRNVDLDGAQLSITESVEQTKAGLRFKSPKSGKGRKVALPPTVVDELGTHRARLAEDLLKLGKRISDDDFVVCHSDGSMLPPIHVSQQWGFAIAKTGLAKLRFHDLRHAHATHLLAMGVHPKVASERLGHSRVGITLDLYSHVIPGMQENAAAELDRAIKAAIRGIEKTNG</sequence>
<dbReference type="InterPro" id="IPR002104">
    <property type="entry name" value="Integrase_catalytic"/>
</dbReference>
<evidence type="ECO:0000256" key="1">
    <source>
        <dbReference type="ARBA" id="ARBA00022908"/>
    </source>
</evidence>
<dbReference type="GO" id="GO:0006310">
    <property type="term" value="P:DNA recombination"/>
    <property type="evidence" value="ECO:0007669"/>
    <property type="project" value="UniProtKB-KW"/>
</dbReference>
<feature type="domain" description="Core-binding (CB)" evidence="6">
    <location>
        <begin position="63"/>
        <end position="153"/>
    </location>
</feature>
<keyword evidence="2 4" id="KW-0238">DNA-binding</keyword>
<dbReference type="AlphaFoldDB" id="A0A0A3XSG6"/>
<dbReference type="PROSITE" id="PS51898">
    <property type="entry name" value="TYR_RECOMBINASE"/>
    <property type="match status" value="1"/>
</dbReference>
<protein>
    <submittedName>
        <fullName evidence="7">Integrase</fullName>
    </submittedName>
</protein>
<evidence type="ECO:0000256" key="2">
    <source>
        <dbReference type="ARBA" id="ARBA00023125"/>
    </source>
</evidence>
<evidence type="ECO:0000313" key="8">
    <source>
        <dbReference type="Proteomes" id="UP000030377"/>
    </source>
</evidence>
<dbReference type="Pfam" id="PF00589">
    <property type="entry name" value="Phage_integrase"/>
    <property type="match status" value="1"/>
</dbReference>
<dbReference type="InterPro" id="IPR050090">
    <property type="entry name" value="Tyrosine_recombinase_XerCD"/>
</dbReference>
<dbReference type="Gene3D" id="1.10.443.10">
    <property type="entry name" value="Intergrase catalytic core"/>
    <property type="match status" value="1"/>
</dbReference>
<dbReference type="CDD" id="cd01189">
    <property type="entry name" value="INT_ICEBs1_C_like"/>
    <property type="match status" value="1"/>
</dbReference>
<comment type="caution">
    <text evidence="7">The sequence shown here is derived from an EMBL/GenBank/DDBJ whole genome shotgun (WGS) entry which is preliminary data.</text>
</comment>
<dbReference type="InterPro" id="IPR010998">
    <property type="entry name" value="Integrase_recombinase_N"/>
</dbReference>
<dbReference type="InterPro" id="IPR004107">
    <property type="entry name" value="Integrase_SAM-like_N"/>
</dbReference>
<evidence type="ECO:0000256" key="4">
    <source>
        <dbReference type="PROSITE-ProRule" id="PRU01248"/>
    </source>
</evidence>
<dbReference type="InterPro" id="IPR011010">
    <property type="entry name" value="DNA_brk_join_enz"/>
</dbReference>
<dbReference type="Pfam" id="PF14659">
    <property type="entry name" value="Phage_int_SAM_3"/>
    <property type="match status" value="1"/>
</dbReference>
<dbReference type="PANTHER" id="PTHR30349">
    <property type="entry name" value="PHAGE INTEGRASE-RELATED"/>
    <property type="match status" value="1"/>
</dbReference>
<evidence type="ECO:0000259" key="5">
    <source>
        <dbReference type="PROSITE" id="PS51898"/>
    </source>
</evidence>
<feature type="domain" description="Tyr recombinase" evidence="5">
    <location>
        <begin position="174"/>
        <end position="370"/>
    </location>
</feature>
<evidence type="ECO:0000256" key="3">
    <source>
        <dbReference type="ARBA" id="ARBA00023172"/>
    </source>
</evidence>
<dbReference type="SUPFAM" id="SSF56349">
    <property type="entry name" value="DNA breaking-rejoining enzymes"/>
    <property type="match status" value="1"/>
</dbReference>
<dbReference type="GO" id="GO:0003677">
    <property type="term" value="F:DNA binding"/>
    <property type="evidence" value="ECO:0007669"/>
    <property type="project" value="UniProtKB-UniRule"/>
</dbReference>
<keyword evidence="3" id="KW-0233">DNA recombination</keyword>
<dbReference type="Proteomes" id="UP000030377">
    <property type="component" value="Unassembled WGS sequence"/>
</dbReference>
<gene>
    <name evidence="7" type="ORF">MA20_30000</name>
</gene>
<proteinExistence type="predicted"/>
<dbReference type="EMBL" id="JRPN01000021">
    <property type="protein sequence ID" value="KGT76066.1"/>
    <property type="molecule type" value="Genomic_DNA"/>
</dbReference>
<dbReference type="PANTHER" id="PTHR30349:SF91">
    <property type="entry name" value="INTA PROTEIN"/>
    <property type="match status" value="1"/>
</dbReference>
<keyword evidence="1" id="KW-0229">DNA integration</keyword>
<organism evidence="7 8">
    <name type="scientific">Bradyrhizobium japonicum</name>
    <dbReference type="NCBI Taxonomy" id="375"/>
    <lineage>
        <taxon>Bacteria</taxon>
        <taxon>Pseudomonadati</taxon>
        <taxon>Pseudomonadota</taxon>
        <taxon>Alphaproteobacteria</taxon>
        <taxon>Hyphomicrobiales</taxon>
        <taxon>Nitrobacteraceae</taxon>
        <taxon>Bradyrhizobium</taxon>
    </lineage>
</organism>
<dbReference type="Gene3D" id="1.10.150.130">
    <property type="match status" value="1"/>
</dbReference>
<name>A0A0A3XSG6_BRAJP</name>
<dbReference type="InterPro" id="IPR044068">
    <property type="entry name" value="CB"/>
</dbReference>
<accession>A0A0A3XSG6</accession>
<dbReference type="PROSITE" id="PS51900">
    <property type="entry name" value="CB"/>
    <property type="match status" value="1"/>
</dbReference>
<evidence type="ECO:0000259" key="6">
    <source>
        <dbReference type="PROSITE" id="PS51900"/>
    </source>
</evidence>
<dbReference type="GO" id="GO:0015074">
    <property type="term" value="P:DNA integration"/>
    <property type="evidence" value="ECO:0007669"/>
    <property type="project" value="UniProtKB-KW"/>
</dbReference>
<evidence type="ECO:0000313" key="7">
    <source>
        <dbReference type="EMBL" id="KGT76066.1"/>
    </source>
</evidence>
<dbReference type="RefSeq" id="WP_041958179.1">
    <property type="nucleotide sequence ID" value="NZ_JRPN01000021.1"/>
</dbReference>
<reference evidence="7 8" key="1">
    <citation type="submission" date="2014-09" db="EMBL/GenBank/DDBJ databases">
        <title>Draft genome of Bradyrhizobium japonicum Is-34.</title>
        <authorList>
            <person name="Tsurumaru H."/>
            <person name="Yamakawa T."/>
            <person name="Hashimoto S."/>
            <person name="Okizaki K."/>
            <person name="Kanesaki Y."/>
            <person name="Yoshikawa H."/>
            <person name="Yajima S."/>
        </authorList>
    </citation>
    <scope>NUCLEOTIDE SEQUENCE [LARGE SCALE GENOMIC DNA]</scope>
    <source>
        <strain evidence="7 8">Is-34</strain>
    </source>
</reference>
<dbReference type="InterPro" id="IPR013762">
    <property type="entry name" value="Integrase-like_cat_sf"/>
</dbReference>